<feature type="region of interest" description="Disordered" evidence="1">
    <location>
        <begin position="65"/>
        <end position="87"/>
    </location>
</feature>
<evidence type="ECO:0000256" key="1">
    <source>
        <dbReference type="SAM" id="MobiDB-lite"/>
    </source>
</evidence>
<reference evidence="4" key="1">
    <citation type="submission" date="2016-10" db="EMBL/GenBank/DDBJ databases">
        <authorList>
            <person name="Varghese N."/>
            <person name="Submissions S."/>
        </authorList>
    </citation>
    <scope>NUCLEOTIDE SEQUENCE [LARGE SCALE GENOMIC DNA]</scope>
    <source>
        <strain evidence="4">UNC178MFTsu3.1</strain>
    </source>
</reference>
<dbReference type="Proteomes" id="UP000199477">
    <property type="component" value="Unassembled WGS sequence"/>
</dbReference>
<proteinExistence type="predicted"/>
<dbReference type="AlphaFoldDB" id="A0A1I2ESN5"/>
<evidence type="ECO:0000256" key="2">
    <source>
        <dbReference type="SAM" id="SignalP"/>
    </source>
</evidence>
<gene>
    <name evidence="3" type="ORF">SAMN02799615_02073</name>
</gene>
<feature type="chain" id="PRO_5011481304" evidence="2">
    <location>
        <begin position="25"/>
        <end position="141"/>
    </location>
</feature>
<feature type="signal peptide" evidence="2">
    <location>
        <begin position="1"/>
        <end position="24"/>
    </location>
</feature>
<organism evidence="3 4">
    <name type="scientific">Dyella marensis</name>
    <dbReference type="NCBI Taxonomy" id="500610"/>
    <lineage>
        <taxon>Bacteria</taxon>
        <taxon>Pseudomonadati</taxon>
        <taxon>Pseudomonadota</taxon>
        <taxon>Gammaproteobacteria</taxon>
        <taxon>Lysobacterales</taxon>
        <taxon>Rhodanobacteraceae</taxon>
        <taxon>Dyella</taxon>
    </lineage>
</organism>
<keyword evidence="2" id="KW-0732">Signal</keyword>
<dbReference type="STRING" id="500610.SAMN02799615_02073"/>
<sequence>MKNRNCIQALGLLLTAMLATASMAGDGPSLAASTVAAQGHQLVFRDPLTGEVREPTAAEQAKLSSMIEQQRAIRPRSAATGAQDDASFRWRTVRLEDGTEAHLAPTPEQFHSSLVVERGADGKFHERHASPVVPVAQEPVP</sequence>
<accession>A0A1I2ESN5</accession>
<evidence type="ECO:0000313" key="3">
    <source>
        <dbReference type="EMBL" id="SFE95637.1"/>
    </source>
</evidence>
<dbReference type="EMBL" id="FONH01000005">
    <property type="protein sequence ID" value="SFE95637.1"/>
    <property type="molecule type" value="Genomic_DNA"/>
</dbReference>
<name>A0A1I2ESN5_9GAMM</name>
<protein>
    <submittedName>
        <fullName evidence="3">Uncharacterized protein</fullName>
    </submittedName>
</protein>
<evidence type="ECO:0000313" key="4">
    <source>
        <dbReference type="Proteomes" id="UP000199477"/>
    </source>
</evidence>
<keyword evidence="4" id="KW-1185">Reference proteome</keyword>
<dbReference type="NCBIfam" id="NF047450">
    <property type="entry name" value="post-PEP-CTERM_1"/>
    <property type="match status" value="1"/>
</dbReference>